<dbReference type="Proteomes" id="UP000324701">
    <property type="component" value="Unassembled WGS sequence"/>
</dbReference>
<dbReference type="EMBL" id="VTZN01000015">
    <property type="protein sequence ID" value="KAA1251387.1"/>
    <property type="molecule type" value="Genomic_DNA"/>
</dbReference>
<comment type="caution">
    <text evidence="2">The sequence shown here is derived from an EMBL/GenBank/DDBJ whole genome shotgun (WGS) entry which is preliminary data.</text>
</comment>
<feature type="region of interest" description="Disordered" evidence="1">
    <location>
        <begin position="1"/>
        <end position="25"/>
    </location>
</feature>
<accession>A0A5B1BRQ1</accession>
<sequence length="73" mass="7599">MGQSAPNDSWCVAESRRSPAPSPASGWCPHLSIAALCIVSGGDHGGPALYPTPRTVRTTVGFSGSFSTLARRR</sequence>
<protein>
    <submittedName>
        <fullName evidence="2">Uncharacterized protein</fullName>
    </submittedName>
</protein>
<proteinExistence type="predicted"/>
<evidence type="ECO:0000313" key="2">
    <source>
        <dbReference type="EMBL" id="KAA1251387.1"/>
    </source>
</evidence>
<evidence type="ECO:0000313" key="3">
    <source>
        <dbReference type="Proteomes" id="UP000324701"/>
    </source>
</evidence>
<dbReference type="AlphaFoldDB" id="A0A5B1BRQ1"/>
<name>A0A5B1BRQ1_MYCSI</name>
<evidence type="ECO:0000256" key="1">
    <source>
        <dbReference type="SAM" id="MobiDB-lite"/>
    </source>
</evidence>
<organism evidence="2 3">
    <name type="scientific">Mycobacterium simiae</name>
    <name type="common">Mycobacterium habana</name>
    <dbReference type="NCBI Taxonomy" id="1784"/>
    <lineage>
        <taxon>Bacteria</taxon>
        <taxon>Bacillati</taxon>
        <taxon>Actinomycetota</taxon>
        <taxon>Actinomycetes</taxon>
        <taxon>Mycobacteriales</taxon>
        <taxon>Mycobacteriaceae</taxon>
        <taxon>Mycobacterium</taxon>
        <taxon>Mycobacterium simiae complex</taxon>
    </lineage>
</organism>
<reference evidence="2 3" key="1">
    <citation type="submission" date="2019-09" db="EMBL/GenBank/DDBJ databases">
        <title>Report of infection by Mycobacterium simiae a patient suffering from pulmonary tuberculosis.</title>
        <authorList>
            <person name="Mohanty P.S."/>
            <person name="Bansal A.K."/>
            <person name="Singh H."/>
            <person name="Sharma S."/>
            <person name="Patil S.A."/>
            <person name="Upadhaya P."/>
            <person name="Singh P.K."/>
            <person name="Kumar D."/>
            <person name="Kumar S."/>
            <person name="Singh R.K."/>
            <person name="Chaudhary B."/>
        </authorList>
    </citation>
    <scope>NUCLEOTIDE SEQUENCE [LARGE SCALE GENOMIC DNA]</scope>
    <source>
        <strain evidence="2 3">JAL-560-SIM</strain>
    </source>
</reference>
<keyword evidence="3" id="KW-1185">Reference proteome</keyword>
<gene>
    <name evidence="2" type="ORF">F0Q45_04365</name>
</gene>